<comment type="caution">
    <text evidence="1">The sequence shown here is derived from an EMBL/GenBank/DDBJ whole genome shotgun (WGS) entry which is preliminary data.</text>
</comment>
<reference evidence="1 2" key="1">
    <citation type="submission" date="2019-12" db="EMBL/GenBank/DDBJ databases">
        <authorList>
            <person name="Zhang Y.-J."/>
        </authorList>
    </citation>
    <scope>NUCLEOTIDE SEQUENCE [LARGE SCALE GENOMIC DNA]</scope>
    <source>
        <strain evidence="1 2">H18S-6</strain>
    </source>
</reference>
<dbReference type="RefSeq" id="WP_158979746.1">
    <property type="nucleotide sequence ID" value="NZ_WSFO01000006.1"/>
</dbReference>
<evidence type="ECO:0000313" key="2">
    <source>
        <dbReference type="Proteomes" id="UP000441586"/>
    </source>
</evidence>
<proteinExistence type="predicted"/>
<organism evidence="1 2">
    <name type="scientific">Parasedimentitalea maritima</name>
    <dbReference type="NCBI Taxonomy" id="2578117"/>
    <lineage>
        <taxon>Bacteria</taxon>
        <taxon>Pseudomonadati</taxon>
        <taxon>Pseudomonadota</taxon>
        <taxon>Alphaproteobacteria</taxon>
        <taxon>Rhodobacterales</taxon>
        <taxon>Paracoccaceae</taxon>
        <taxon>Parasedimentitalea</taxon>
    </lineage>
</organism>
<dbReference type="InterPro" id="IPR058227">
    <property type="entry name" value="RSP_7527-like"/>
</dbReference>
<dbReference type="NCBIfam" id="NF046098">
    <property type="entry name" value="RSP_7527_fam"/>
    <property type="match status" value="1"/>
</dbReference>
<dbReference type="EMBL" id="WSFO01000006">
    <property type="protein sequence ID" value="KAE9629687.1"/>
    <property type="molecule type" value="Genomic_DNA"/>
</dbReference>
<sequence>MRKTTKRLMTQRVDTMNKIEYPQISAADIRNIEARAHQLRAEAMRDLFRALGRAIAAMPRKVSGLFHRPHHA</sequence>
<evidence type="ECO:0000313" key="1">
    <source>
        <dbReference type="EMBL" id="KAE9629687.1"/>
    </source>
</evidence>
<name>A0A6A4RBF2_9RHOB</name>
<protein>
    <submittedName>
        <fullName evidence="1">Uncharacterized protein</fullName>
    </submittedName>
</protein>
<dbReference type="Proteomes" id="UP000441586">
    <property type="component" value="Unassembled WGS sequence"/>
</dbReference>
<gene>
    <name evidence="1" type="ORF">GP644_11780</name>
</gene>
<accession>A0A6A4RBF2</accession>
<dbReference type="AlphaFoldDB" id="A0A6A4RBF2"/>